<sequence length="498" mass="56605">MMTREVSGLNSRKRWSWSNMMPLFIALVVVAEITFLGRLDMAKNVAMVQSWTNTFYYPSSSLEGRKSMEYRASGNEEKRVGAGDCEEWLEREDAVPYSRDFEKDPVLVSGAEQEWRSCSVGCKFGYGSTSDKKPDASFGLPHDDSGAFCVLRSMESSHYYPENNIDQARRKGYDIVMTTSLSSDVPVGYFSWAEYDIMSPVHEKTENALAAAFISNCGARNFRLQALDKLEKLDIKIDSYGACHRNHDGRVDKLATLRRYKFSLAFENSNEEDYVTEKFFQSLVAGSVPVVIGASNIQDFAPSTGSLLHIRELKDIPSIAKTMKYLAANPEAYNQSLRWKYEGPSDSFKALVDMAAVHSSCRLCIHLATKIREQEERSEKFQKRPCKCTKGAGTVYHLFVRERGRFELESVFLRSGALSLKGLETAVLAKFKSQNHVPIWKQERPTSVGGDDELKVYRVYPIGITQREALYIFRFNGDDDFRRYVENNPCARFEVIFV</sequence>
<name>A0ACC2KDE6_PERAE</name>
<protein>
    <submittedName>
        <fullName evidence="1">Uncharacterized protein</fullName>
    </submittedName>
</protein>
<keyword evidence="2" id="KW-1185">Reference proteome</keyword>
<comment type="caution">
    <text evidence="1">The sequence shown here is derived from an EMBL/GenBank/DDBJ whole genome shotgun (WGS) entry which is preliminary data.</text>
</comment>
<dbReference type="Proteomes" id="UP001234297">
    <property type="component" value="Chromosome 4"/>
</dbReference>
<gene>
    <name evidence="1" type="ORF">MRB53_015156</name>
</gene>
<reference evidence="1 2" key="1">
    <citation type="journal article" date="2022" name="Hortic Res">
        <title>A haplotype resolved chromosomal level avocado genome allows analysis of novel avocado genes.</title>
        <authorList>
            <person name="Nath O."/>
            <person name="Fletcher S.J."/>
            <person name="Hayward A."/>
            <person name="Shaw L.M."/>
            <person name="Masouleh A.K."/>
            <person name="Furtado A."/>
            <person name="Henry R.J."/>
            <person name="Mitter N."/>
        </authorList>
    </citation>
    <scope>NUCLEOTIDE SEQUENCE [LARGE SCALE GENOMIC DNA]</scope>
    <source>
        <strain evidence="2">cv. Hass</strain>
    </source>
</reference>
<evidence type="ECO:0000313" key="1">
    <source>
        <dbReference type="EMBL" id="KAJ8618970.1"/>
    </source>
</evidence>
<organism evidence="1 2">
    <name type="scientific">Persea americana</name>
    <name type="common">Avocado</name>
    <dbReference type="NCBI Taxonomy" id="3435"/>
    <lineage>
        <taxon>Eukaryota</taxon>
        <taxon>Viridiplantae</taxon>
        <taxon>Streptophyta</taxon>
        <taxon>Embryophyta</taxon>
        <taxon>Tracheophyta</taxon>
        <taxon>Spermatophyta</taxon>
        <taxon>Magnoliopsida</taxon>
        <taxon>Magnoliidae</taxon>
        <taxon>Laurales</taxon>
        <taxon>Lauraceae</taxon>
        <taxon>Persea</taxon>
    </lineage>
</organism>
<proteinExistence type="predicted"/>
<dbReference type="EMBL" id="CM056812">
    <property type="protein sequence ID" value="KAJ8618970.1"/>
    <property type="molecule type" value="Genomic_DNA"/>
</dbReference>
<accession>A0ACC2KDE6</accession>
<evidence type="ECO:0000313" key="2">
    <source>
        <dbReference type="Proteomes" id="UP001234297"/>
    </source>
</evidence>